<evidence type="ECO:0000256" key="1">
    <source>
        <dbReference type="SAM" id="MobiDB-lite"/>
    </source>
</evidence>
<feature type="region of interest" description="Disordered" evidence="1">
    <location>
        <begin position="172"/>
        <end position="208"/>
    </location>
</feature>
<dbReference type="Pfam" id="PF12716">
    <property type="entry name" value="Apq12"/>
    <property type="match status" value="1"/>
</dbReference>
<feature type="transmembrane region" description="Helical" evidence="2">
    <location>
        <begin position="92"/>
        <end position="109"/>
    </location>
</feature>
<evidence type="ECO:0000313" key="3">
    <source>
        <dbReference type="EMBL" id="KAK5955461.1"/>
    </source>
</evidence>
<keyword evidence="2" id="KW-0472">Membrane</keyword>
<reference evidence="3 4" key="1">
    <citation type="submission" date="2022-12" db="EMBL/GenBank/DDBJ databases">
        <title>Genomic features and morphological characterization of a novel Knufia sp. strain isolated from spacecraft assembly facility.</title>
        <authorList>
            <person name="Teixeira M."/>
            <person name="Chander A.M."/>
            <person name="Stajich J.E."/>
            <person name="Venkateswaran K."/>
        </authorList>
    </citation>
    <scope>NUCLEOTIDE SEQUENCE [LARGE SCALE GENOMIC DNA]</scope>
    <source>
        <strain evidence="3 4">FJI-L2-BK-P2</strain>
    </source>
</reference>
<gene>
    <name evidence="3" type="ORF">OHC33_003099</name>
</gene>
<name>A0AAN8I994_9EURO</name>
<proteinExistence type="predicted"/>
<feature type="compositionally biased region" description="Low complexity" evidence="1">
    <location>
        <begin position="188"/>
        <end position="198"/>
    </location>
</feature>
<keyword evidence="2" id="KW-0812">Transmembrane</keyword>
<dbReference type="InterPro" id="IPR024316">
    <property type="entry name" value="APQ12"/>
</dbReference>
<accession>A0AAN8I994</accession>
<keyword evidence="4" id="KW-1185">Reference proteome</keyword>
<feature type="transmembrane region" description="Helical" evidence="2">
    <location>
        <begin position="121"/>
        <end position="142"/>
    </location>
</feature>
<dbReference type="EMBL" id="JAKLMC020000006">
    <property type="protein sequence ID" value="KAK5955461.1"/>
    <property type="molecule type" value="Genomic_DNA"/>
</dbReference>
<comment type="caution">
    <text evidence="3">The sequence shown here is derived from an EMBL/GenBank/DDBJ whole genome shotgun (WGS) entry which is preliminary data.</text>
</comment>
<dbReference type="AlphaFoldDB" id="A0AAN8I994"/>
<dbReference type="Proteomes" id="UP001316803">
    <property type="component" value="Unassembled WGS sequence"/>
</dbReference>
<evidence type="ECO:0008006" key="5">
    <source>
        <dbReference type="Google" id="ProtNLM"/>
    </source>
</evidence>
<sequence length="208" mass="22851">MPSRSTARQNLSSTSDDDRITNTLLTLNTLYQTHIHPLLPEPLRPISSNITSLILSSAPYLSQMISLLRSVLSSAWSASQGQSQDGSGSGSGSALLSLGVLLITLYMGLRVMNYIRRTIMGWVWLGVKMVLLMAVVQVGFYVNSYGWERAMNQAGWVGGIVWGLLEDALNKDHGGQQRQPRGTRRRGQNGYNNNDYGYPQAGGRGRYG</sequence>
<evidence type="ECO:0000313" key="4">
    <source>
        <dbReference type="Proteomes" id="UP001316803"/>
    </source>
</evidence>
<evidence type="ECO:0000256" key="2">
    <source>
        <dbReference type="SAM" id="Phobius"/>
    </source>
</evidence>
<protein>
    <recommendedName>
        <fullName evidence="5">Nuclear pore assembly and biogenesis-domain-containing protein</fullName>
    </recommendedName>
</protein>
<organism evidence="3 4">
    <name type="scientific">Knufia fluminis</name>
    <dbReference type="NCBI Taxonomy" id="191047"/>
    <lineage>
        <taxon>Eukaryota</taxon>
        <taxon>Fungi</taxon>
        <taxon>Dikarya</taxon>
        <taxon>Ascomycota</taxon>
        <taxon>Pezizomycotina</taxon>
        <taxon>Eurotiomycetes</taxon>
        <taxon>Chaetothyriomycetidae</taxon>
        <taxon>Chaetothyriales</taxon>
        <taxon>Trichomeriaceae</taxon>
        <taxon>Knufia</taxon>
    </lineage>
</organism>
<keyword evidence="2" id="KW-1133">Transmembrane helix</keyword>